<comment type="caution">
    <text evidence="4">The sequence shown here is derived from an EMBL/GenBank/DDBJ whole genome shotgun (WGS) entry which is preliminary data.</text>
</comment>
<evidence type="ECO:0000313" key="5">
    <source>
        <dbReference type="Proteomes" id="UP000095209"/>
    </source>
</evidence>
<dbReference type="RefSeq" id="WP_069716083.1">
    <property type="nucleotide sequence ID" value="NZ_MJEH01000007.1"/>
</dbReference>
<dbReference type="PANTHER" id="PTHR41302">
    <property type="entry name" value="PRESPORE-SPECIFIC TRANSCRIPTIONAL REGULATOR RSFA-RELATED"/>
    <property type="match status" value="1"/>
</dbReference>
<dbReference type="OrthoDB" id="2845592at2"/>
<dbReference type="PROSITE" id="PS50090">
    <property type="entry name" value="MYB_LIKE"/>
    <property type="match status" value="1"/>
</dbReference>
<feature type="coiled-coil region" evidence="1">
    <location>
        <begin position="105"/>
        <end position="150"/>
    </location>
</feature>
<feature type="domain" description="HTH myb-type" evidence="3">
    <location>
        <begin position="1"/>
        <end position="61"/>
    </location>
</feature>
<dbReference type="STRING" id="1305675.BFG57_10760"/>
<evidence type="ECO:0000256" key="1">
    <source>
        <dbReference type="SAM" id="Coils"/>
    </source>
</evidence>
<dbReference type="InterPro" id="IPR014243">
    <property type="entry name" value="RsfA-like"/>
</dbReference>
<dbReference type="InterPro" id="IPR017930">
    <property type="entry name" value="Myb_dom"/>
</dbReference>
<feature type="domain" description="Myb-like" evidence="2">
    <location>
        <begin position="5"/>
        <end position="57"/>
    </location>
</feature>
<dbReference type="InterPro" id="IPR001005">
    <property type="entry name" value="SANT/Myb"/>
</dbReference>
<evidence type="ECO:0000313" key="4">
    <source>
        <dbReference type="EMBL" id="OEH93939.1"/>
    </source>
</evidence>
<name>A0A1E5LIM5_9BACI</name>
<proteinExistence type="predicted"/>
<protein>
    <submittedName>
        <fullName evidence="4">Uncharacterized protein</fullName>
    </submittedName>
</protein>
<dbReference type="AlphaFoldDB" id="A0A1E5LIM5"/>
<gene>
    <name evidence="4" type="ORF">BFG57_10760</name>
</gene>
<keyword evidence="5" id="KW-1185">Reference proteome</keyword>
<accession>A0A1E5LIM5</accession>
<dbReference type="PROSITE" id="PS51294">
    <property type="entry name" value="HTH_MYB"/>
    <property type="match status" value="1"/>
</dbReference>
<dbReference type="EMBL" id="MJEH01000007">
    <property type="protein sequence ID" value="OEH93939.1"/>
    <property type="molecule type" value="Genomic_DNA"/>
</dbReference>
<reference evidence="4 5" key="1">
    <citation type="submission" date="2016-08" db="EMBL/GenBank/DDBJ databases">
        <title>Genome of Bacillus solimangrovi GH2-4.</title>
        <authorList>
            <person name="Lim S."/>
            <person name="Kim B.-C."/>
        </authorList>
    </citation>
    <scope>NUCLEOTIDE SEQUENCE [LARGE SCALE GENOMIC DNA]</scope>
    <source>
        <strain evidence="4 5">GH2-4</strain>
    </source>
</reference>
<dbReference type="PANTHER" id="PTHR41302:SF2">
    <property type="entry name" value="PRESPORE SPECIFIC TRANSCRIPTIONAL ACTIVATOR RSFA"/>
    <property type="match status" value="1"/>
</dbReference>
<evidence type="ECO:0000259" key="2">
    <source>
        <dbReference type="PROSITE" id="PS50090"/>
    </source>
</evidence>
<sequence>MNVARQDAWSEDEDILLAEVVLRHIREGGTQLAAFEEVGTRLSRTAAACGFRWNSTVRKQFESAITLAKEQRKSARKKEANHLKQKVVNNSGTQTFDLSKIIISLQSLQQRLESDEGSRERKENELTKRLQEVEWERDQLKEKFERIEQDYQVMLSIMERARKMTVFQEEEKNQVRFQMDENGNLERVKK</sequence>
<evidence type="ECO:0000259" key="3">
    <source>
        <dbReference type="PROSITE" id="PS51294"/>
    </source>
</evidence>
<keyword evidence="1" id="KW-0175">Coiled coil</keyword>
<dbReference type="Proteomes" id="UP000095209">
    <property type="component" value="Unassembled WGS sequence"/>
</dbReference>
<organism evidence="4 5">
    <name type="scientific">Bacillus solimangrovi</name>
    <dbReference type="NCBI Taxonomy" id="1305675"/>
    <lineage>
        <taxon>Bacteria</taxon>
        <taxon>Bacillati</taxon>
        <taxon>Bacillota</taxon>
        <taxon>Bacilli</taxon>
        <taxon>Bacillales</taxon>
        <taxon>Bacillaceae</taxon>
        <taxon>Bacillus</taxon>
    </lineage>
</organism>
<dbReference type="NCBIfam" id="TIGR02894">
    <property type="entry name" value="DNA_bind_RsfA"/>
    <property type="match status" value="1"/>
</dbReference>